<dbReference type="EMBL" id="UASK01000004">
    <property type="protein sequence ID" value="SPX41189.1"/>
    <property type="molecule type" value="Genomic_DNA"/>
</dbReference>
<organism evidence="13 14">
    <name type="scientific">Haemophilus influenzae</name>
    <dbReference type="NCBI Taxonomy" id="727"/>
    <lineage>
        <taxon>Bacteria</taxon>
        <taxon>Pseudomonadati</taxon>
        <taxon>Pseudomonadota</taxon>
        <taxon>Gammaproteobacteria</taxon>
        <taxon>Pasteurellales</taxon>
        <taxon>Pasteurellaceae</taxon>
        <taxon>Haemophilus</taxon>
    </lineage>
</organism>
<dbReference type="GO" id="GO:0005886">
    <property type="term" value="C:plasma membrane"/>
    <property type="evidence" value="ECO:0007669"/>
    <property type="project" value="UniProtKB-SubCell"/>
</dbReference>
<evidence type="ECO:0000313" key="13">
    <source>
        <dbReference type="EMBL" id="SPX41189.1"/>
    </source>
</evidence>
<comment type="catalytic activity">
    <reaction evidence="9">
        <text>L-aspartate(in) + succinate(out) = L-aspartate(out) + succinate(in)</text>
        <dbReference type="Rhea" id="RHEA:29343"/>
        <dbReference type="ChEBI" id="CHEBI:29991"/>
        <dbReference type="ChEBI" id="CHEBI:30031"/>
    </reaction>
    <physiologicalReaction direction="right-to-left" evidence="9">
        <dbReference type="Rhea" id="RHEA:29345"/>
    </physiologicalReaction>
</comment>
<evidence type="ECO:0000256" key="7">
    <source>
        <dbReference type="ARBA" id="ARBA00022989"/>
    </source>
</evidence>
<dbReference type="GO" id="GO:0015556">
    <property type="term" value="F:C4-dicarboxylate transmembrane transporter activity"/>
    <property type="evidence" value="ECO:0007669"/>
    <property type="project" value="InterPro"/>
</dbReference>
<evidence type="ECO:0000256" key="12">
    <source>
        <dbReference type="SAM" id="Phobius"/>
    </source>
</evidence>
<evidence type="ECO:0000256" key="10">
    <source>
        <dbReference type="ARBA" id="ARBA00034284"/>
    </source>
</evidence>
<evidence type="ECO:0000256" key="5">
    <source>
        <dbReference type="ARBA" id="ARBA00022519"/>
    </source>
</evidence>
<evidence type="ECO:0000256" key="6">
    <source>
        <dbReference type="ARBA" id="ARBA00022692"/>
    </source>
</evidence>
<evidence type="ECO:0000256" key="4">
    <source>
        <dbReference type="ARBA" id="ARBA00022475"/>
    </source>
</evidence>
<evidence type="ECO:0000256" key="9">
    <source>
        <dbReference type="ARBA" id="ARBA00034237"/>
    </source>
</evidence>
<comment type="subcellular location">
    <subcellularLocation>
        <location evidence="1">Cell inner membrane</location>
        <topology evidence="1">Multi-pass membrane protein</topology>
    </subcellularLocation>
</comment>
<comment type="catalytic activity">
    <reaction evidence="11">
        <text>fumarate(in) + succinate(out) = fumarate(out) + succinate(in)</text>
        <dbReference type="Rhea" id="RHEA:29323"/>
        <dbReference type="ChEBI" id="CHEBI:29806"/>
        <dbReference type="ChEBI" id="CHEBI:30031"/>
    </reaction>
    <physiologicalReaction direction="right-to-left" evidence="11">
        <dbReference type="Rhea" id="RHEA:29325"/>
    </physiologicalReaction>
</comment>
<gene>
    <name evidence="13" type="primary">dcuB_2</name>
    <name evidence="13" type="ORF">NCTC11872_00786</name>
</gene>
<proteinExistence type="inferred from homology"/>
<keyword evidence="5" id="KW-0997">Cell inner membrane</keyword>
<keyword evidence="4" id="KW-1003">Cell membrane</keyword>
<dbReference type="AlphaFoldDB" id="A0A2X1PJV0"/>
<protein>
    <submittedName>
        <fullName evidence="13">C4-dicarboxylate antiporter</fullName>
    </submittedName>
</protein>
<evidence type="ECO:0000256" key="3">
    <source>
        <dbReference type="ARBA" id="ARBA00022448"/>
    </source>
</evidence>
<reference evidence="13 14" key="1">
    <citation type="submission" date="2018-06" db="EMBL/GenBank/DDBJ databases">
        <authorList>
            <consortium name="Pathogen Informatics"/>
            <person name="Doyle S."/>
        </authorList>
    </citation>
    <scope>NUCLEOTIDE SEQUENCE [LARGE SCALE GENOMIC DNA]</scope>
    <source>
        <strain evidence="13 14">NCTC11872</strain>
    </source>
</reference>
<keyword evidence="6 12" id="KW-0812">Transmembrane</keyword>
<dbReference type="Pfam" id="PF03605">
    <property type="entry name" value="DcuA_DcuB"/>
    <property type="match status" value="1"/>
</dbReference>
<feature type="transmembrane region" description="Helical" evidence="12">
    <location>
        <begin position="74"/>
        <end position="94"/>
    </location>
</feature>
<evidence type="ECO:0000313" key="14">
    <source>
        <dbReference type="Proteomes" id="UP000249936"/>
    </source>
</evidence>
<keyword evidence="8 12" id="KW-0472">Membrane</keyword>
<evidence type="ECO:0000256" key="2">
    <source>
        <dbReference type="ARBA" id="ARBA00006413"/>
    </source>
</evidence>
<comment type="similarity">
    <text evidence="2">Belongs to the DcuA/DcuB transporter (TC 2.A.13.1) family.</text>
</comment>
<evidence type="ECO:0000256" key="11">
    <source>
        <dbReference type="ARBA" id="ARBA00034287"/>
    </source>
</evidence>
<evidence type="ECO:0000256" key="8">
    <source>
        <dbReference type="ARBA" id="ARBA00023136"/>
    </source>
</evidence>
<dbReference type="PANTHER" id="PTHR36106">
    <property type="entry name" value="ANAEROBIC C4-DICARBOXYLATE TRANSPORTER DCUB"/>
    <property type="match status" value="1"/>
</dbReference>
<name>A0A2X1PJV0_HAEIF</name>
<keyword evidence="3" id="KW-0813">Transport</keyword>
<dbReference type="Proteomes" id="UP000249936">
    <property type="component" value="Unassembled WGS sequence"/>
</dbReference>
<comment type="catalytic activity">
    <reaction evidence="10">
        <text>(S)-malate(in) + succinate(out) = (S)-malate(out) + succinate(in)</text>
        <dbReference type="Rhea" id="RHEA:29327"/>
        <dbReference type="ChEBI" id="CHEBI:15589"/>
        <dbReference type="ChEBI" id="CHEBI:30031"/>
    </reaction>
    <physiologicalReaction direction="right-to-left" evidence="10">
        <dbReference type="Rhea" id="RHEA:29329"/>
    </physiologicalReaction>
</comment>
<keyword evidence="7 12" id="KW-1133">Transmembrane helix</keyword>
<sequence>MRRGKELEQDPEYQRRLQDPVWRERILNTTSTTLNETLPQGAKKSVYLFLFALVVIVAIAMIPEIRTIGSGKAISMSLIIQMMMLCFGGVILLATKTKSSNRAKWRGI</sequence>
<dbReference type="InterPro" id="IPR004668">
    <property type="entry name" value="Anaer_Dcu_memb_transpt"/>
</dbReference>
<evidence type="ECO:0000256" key="1">
    <source>
        <dbReference type="ARBA" id="ARBA00004429"/>
    </source>
</evidence>
<feature type="transmembrane region" description="Helical" evidence="12">
    <location>
        <begin position="45"/>
        <end position="62"/>
    </location>
</feature>
<dbReference type="PANTHER" id="PTHR36106:SF3">
    <property type="entry name" value="ANAEROBIC C4-DICARBOXYLATE TRANSPORTER DCUB"/>
    <property type="match status" value="1"/>
</dbReference>
<accession>A0A2X1PJV0</accession>